<dbReference type="FunCoup" id="A0A3N4LIY9">
    <property type="interactions" value="269"/>
</dbReference>
<evidence type="ECO:0000256" key="3">
    <source>
        <dbReference type="ARBA" id="ARBA00022723"/>
    </source>
</evidence>
<feature type="binding site" evidence="14">
    <location>
        <position position="366"/>
    </location>
    <ligand>
        <name>Zn(2+)</name>
        <dbReference type="ChEBI" id="CHEBI:29105"/>
        <label>2</label>
    </ligand>
</feature>
<feature type="binding site" evidence="14">
    <location>
        <position position="350"/>
    </location>
    <ligand>
        <name>Zn(2+)</name>
        <dbReference type="ChEBI" id="CHEBI:29105"/>
        <label>1</label>
    </ligand>
</feature>
<keyword evidence="7 16" id="KW-0156">Chromatin regulator</keyword>
<evidence type="ECO:0000256" key="6">
    <source>
        <dbReference type="ARBA" id="ARBA00022833"/>
    </source>
</evidence>
<reference evidence="19 20" key="1">
    <citation type="journal article" date="2018" name="Nat. Ecol. Evol.">
        <title>Pezizomycetes genomes reveal the molecular basis of ectomycorrhizal truffle lifestyle.</title>
        <authorList>
            <person name="Murat C."/>
            <person name="Payen T."/>
            <person name="Noel B."/>
            <person name="Kuo A."/>
            <person name="Morin E."/>
            <person name="Chen J."/>
            <person name="Kohler A."/>
            <person name="Krizsan K."/>
            <person name="Balestrini R."/>
            <person name="Da Silva C."/>
            <person name="Montanini B."/>
            <person name="Hainaut M."/>
            <person name="Levati E."/>
            <person name="Barry K.W."/>
            <person name="Belfiori B."/>
            <person name="Cichocki N."/>
            <person name="Clum A."/>
            <person name="Dockter R.B."/>
            <person name="Fauchery L."/>
            <person name="Guy J."/>
            <person name="Iotti M."/>
            <person name="Le Tacon F."/>
            <person name="Lindquist E.A."/>
            <person name="Lipzen A."/>
            <person name="Malagnac F."/>
            <person name="Mello A."/>
            <person name="Molinier V."/>
            <person name="Miyauchi S."/>
            <person name="Poulain J."/>
            <person name="Riccioni C."/>
            <person name="Rubini A."/>
            <person name="Sitrit Y."/>
            <person name="Splivallo R."/>
            <person name="Traeger S."/>
            <person name="Wang M."/>
            <person name="Zifcakova L."/>
            <person name="Wipf D."/>
            <person name="Zambonelli A."/>
            <person name="Paolocci F."/>
            <person name="Nowrousian M."/>
            <person name="Ottonello S."/>
            <person name="Baldrian P."/>
            <person name="Spatafora J.W."/>
            <person name="Henrissat B."/>
            <person name="Nagy L.G."/>
            <person name="Aury J.M."/>
            <person name="Wincker P."/>
            <person name="Grigoriev I.V."/>
            <person name="Bonfante P."/>
            <person name="Martin F.M."/>
        </authorList>
    </citation>
    <scope>NUCLEOTIDE SEQUENCE [LARGE SCALE GENOMIC DNA]</scope>
    <source>
        <strain evidence="19 20">ATCC MYA-4762</strain>
    </source>
</reference>
<dbReference type="GO" id="GO:0006355">
    <property type="term" value="P:regulation of DNA-templated transcription"/>
    <property type="evidence" value="ECO:0007669"/>
    <property type="project" value="TreeGrafter"/>
</dbReference>
<dbReference type="PANTHER" id="PTHR10333">
    <property type="entry name" value="INHIBITOR OF GROWTH PROTEIN"/>
    <property type="match status" value="1"/>
</dbReference>
<feature type="site" description="Histone H3K4me3 binding" evidence="13">
    <location>
        <position position="322"/>
    </location>
</feature>
<evidence type="ECO:0000256" key="8">
    <source>
        <dbReference type="ARBA" id="ARBA00023204"/>
    </source>
</evidence>
<evidence type="ECO:0000256" key="4">
    <source>
        <dbReference type="ARBA" id="ARBA00022763"/>
    </source>
</evidence>
<dbReference type="OrthoDB" id="2505961at2759"/>
<feature type="binding site" evidence="14">
    <location>
        <position position="363"/>
    </location>
    <ligand>
        <name>Zn(2+)</name>
        <dbReference type="ChEBI" id="CHEBI:29105"/>
        <label>2</label>
    </ligand>
</feature>
<dbReference type="InterPro" id="IPR001965">
    <property type="entry name" value="Znf_PHD"/>
</dbReference>
<keyword evidence="4" id="KW-0227">DNA damage</keyword>
<evidence type="ECO:0000256" key="7">
    <source>
        <dbReference type="ARBA" id="ARBA00022853"/>
    </source>
</evidence>
<dbReference type="Gene3D" id="3.30.40.10">
    <property type="entry name" value="Zinc/RING finger domain, C3HC4 (zinc finger)"/>
    <property type="match status" value="1"/>
</dbReference>
<feature type="domain" description="PHD-type" evidence="18">
    <location>
        <begin position="320"/>
        <end position="369"/>
    </location>
</feature>
<feature type="binding site" evidence="14">
    <location>
        <position position="323"/>
    </location>
    <ligand>
        <name>Zn(2+)</name>
        <dbReference type="ChEBI" id="CHEBI:29105"/>
        <label>1</label>
    </ligand>
</feature>
<name>A0A3N4LIY9_9PEZI</name>
<dbReference type="AlphaFoldDB" id="A0A3N4LIY9"/>
<feature type="binding site" evidence="14">
    <location>
        <position position="341"/>
    </location>
    <ligand>
        <name>Zn(2+)</name>
        <dbReference type="ChEBI" id="CHEBI:29105"/>
        <label>2</label>
    </ligand>
</feature>
<feature type="compositionally biased region" description="Acidic residues" evidence="17">
    <location>
        <begin position="298"/>
        <end position="316"/>
    </location>
</feature>
<evidence type="ECO:0000259" key="18">
    <source>
        <dbReference type="PROSITE" id="PS50016"/>
    </source>
</evidence>
<comment type="subunit">
    <text evidence="16">Component of an histone acetyltransferase complex. Interacts with H3K4me3 and to a lesser extent with H3K4me2.</text>
</comment>
<dbReference type="GO" id="GO:0006325">
    <property type="term" value="P:chromatin organization"/>
    <property type="evidence" value="ECO:0007669"/>
    <property type="project" value="UniProtKB-KW"/>
</dbReference>
<evidence type="ECO:0000256" key="13">
    <source>
        <dbReference type="PIRSR" id="PIRSR628651-50"/>
    </source>
</evidence>
<keyword evidence="9 16" id="KW-0539">Nucleus</keyword>
<dbReference type="STRING" id="1051890.A0A3N4LIY9"/>
<accession>A0A3N4LIY9</accession>
<keyword evidence="5 15" id="KW-0863">Zinc-finger</keyword>
<feature type="site" description="Histone H3K4me3 binding" evidence="13">
    <location>
        <position position="337"/>
    </location>
</feature>
<proteinExistence type="inferred from homology"/>
<dbReference type="PROSITE" id="PS01359">
    <property type="entry name" value="ZF_PHD_1"/>
    <property type="match status" value="1"/>
</dbReference>
<evidence type="ECO:0000256" key="15">
    <source>
        <dbReference type="PROSITE-ProRule" id="PRU00146"/>
    </source>
</evidence>
<feature type="site" description="Histone H3K4me3 binding" evidence="13">
    <location>
        <position position="345"/>
    </location>
</feature>
<dbReference type="InterPro" id="IPR019786">
    <property type="entry name" value="Zinc_finger_PHD-type_CS"/>
</dbReference>
<dbReference type="CDD" id="cd15587">
    <property type="entry name" value="PHD_Yng1p_like"/>
    <property type="match status" value="1"/>
</dbReference>
<keyword evidence="6 14" id="KW-0862">Zinc</keyword>
<evidence type="ECO:0000256" key="9">
    <source>
        <dbReference type="ARBA" id="ARBA00023242"/>
    </source>
</evidence>
<dbReference type="SMART" id="SM01408">
    <property type="entry name" value="ING"/>
    <property type="match status" value="1"/>
</dbReference>
<evidence type="ECO:0000256" key="16">
    <source>
        <dbReference type="RuleBase" id="RU361213"/>
    </source>
</evidence>
<sequence length="376" mass="40730">MTEDVASVLEHFINDVANLPNEIAHIYEEIQAKDKLLLELQKGIQQRDGSIQKWIRANGSHVPNPKEEAYSNHIRKAYAQINIIQDEKVAFAQKALDLMDKHIKRLDVKIKDLQSEGLFPAEQIPLPQHPSISDNKLAPGLSHSRNASRRVSPSIHVRSSSLNLEKSALSAASTPAATSIANPLSAAAASGAASVGTPGSAAGHDNKRRRLTSATGASVGSNIGTTSSGATPSISSTLANAGATTPGPGSAGLPGRGSVETGRPTDGNGLPARTGPGIKRGGMKHGGVGHKRRVQHEQEDEDEEEEDDDDDDEENGDDKRLYCYCQQVSWGNMVACDDSDCRYEWFHWGCVNLTKEPPGKWYCETCRKRREKKREE</sequence>
<dbReference type="InterPro" id="IPR024610">
    <property type="entry name" value="ING_N_histone-binding"/>
</dbReference>
<keyword evidence="10" id="KW-0469">Meiosis</keyword>
<evidence type="ECO:0000256" key="11">
    <source>
        <dbReference type="ARBA" id="ARBA00023306"/>
    </source>
</evidence>
<keyword evidence="20" id="KW-1185">Reference proteome</keyword>
<dbReference type="GO" id="GO:0051321">
    <property type="term" value="P:meiotic cell cycle"/>
    <property type="evidence" value="ECO:0007669"/>
    <property type="project" value="UniProtKB-KW"/>
</dbReference>
<evidence type="ECO:0000256" key="5">
    <source>
        <dbReference type="ARBA" id="ARBA00022771"/>
    </source>
</evidence>
<dbReference type="Pfam" id="PF12998">
    <property type="entry name" value="ING"/>
    <property type="match status" value="1"/>
</dbReference>
<dbReference type="InterPro" id="IPR013083">
    <property type="entry name" value="Znf_RING/FYVE/PHD"/>
</dbReference>
<evidence type="ECO:0000256" key="17">
    <source>
        <dbReference type="SAM" id="MobiDB-lite"/>
    </source>
</evidence>
<evidence type="ECO:0000313" key="20">
    <source>
        <dbReference type="Proteomes" id="UP000267821"/>
    </source>
</evidence>
<evidence type="ECO:0000256" key="14">
    <source>
        <dbReference type="PIRSR" id="PIRSR628651-51"/>
    </source>
</evidence>
<feature type="binding site" evidence="14">
    <location>
        <position position="347"/>
    </location>
    <ligand>
        <name>Zn(2+)</name>
        <dbReference type="ChEBI" id="CHEBI:29105"/>
        <label>1</label>
    </ligand>
</feature>
<comment type="subcellular location">
    <subcellularLocation>
        <location evidence="1 16">Nucleus</location>
    </subcellularLocation>
</comment>
<dbReference type="InParanoid" id="A0A3N4LIY9"/>
<dbReference type="InterPro" id="IPR019787">
    <property type="entry name" value="Znf_PHD-finger"/>
</dbReference>
<dbReference type="CDD" id="cd16858">
    <property type="entry name" value="ING_ING3_Yng2p"/>
    <property type="match status" value="1"/>
</dbReference>
<comment type="function">
    <text evidence="12">Component of the NuA4 histone acetyltransferase complex which is involved in transcriptional activation of selected genes principally by acetylation of nucleosomal histone H4 and H2A. The NuA4 complex is also involved in DNA repair. Involved in cell cycle progression and meiosis.</text>
</comment>
<dbReference type="PANTHER" id="PTHR10333:SF100">
    <property type="entry name" value="CHROMATIN MODIFICATION-RELATED PROTEIN YNG2"/>
    <property type="match status" value="1"/>
</dbReference>
<feature type="region of interest" description="Disordered" evidence="17">
    <location>
        <begin position="212"/>
        <end position="316"/>
    </location>
</feature>
<dbReference type="SUPFAM" id="SSF57903">
    <property type="entry name" value="FYVE/PHD zinc finger"/>
    <property type="match status" value="1"/>
</dbReference>
<comment type="similarity">
    <text evidence="2 16">Belongs to the ING family.</text>
</comment>
<evidence type="ECO:0000313" key="19">
    <source>
        <dbReference type="EMBL" id="RPB22867.1"/>
    </source>
</evidence>
<feature type="compositionally biased region" description="Polar residues" evidence="17">
    <location>
        <begin position="212"/>
        <end position="236"/>
    </location>
</feature>
<dbReference type="SMART" id="SM00249">
    <property type="entry name" value="PHD"/>
    <property type="match status" value="1"/>
</dbReference>
<feature type="region of interest" description="Disordered" evidence="17">
    <location>
        <begin position="121"/>
        <end position="158"/>
    </location>
</feature>
<evidence type="ECO:0000256" key="10">
    <source>
        <dbReference type="ARBA" id="ARBA00023254"/>
    </source>
</evidence>
<dbReference type="EMBL" id="ML121549">
    <property type="protein sequence ID" value="RPB22867.1"/>
    <property type="molecule type" value="Genomic_DNA"/>
</dbReference>
<organism evidence="19 20">
    <name type="scientific">Terfezia boudieri ATCC MYA-4762</name>
    <dbReference type="NCBI Taxonomy" id="1051890"/>
    <lineage>
        <taxon>Eukaryota</taxon>
        <taxon>Fungi</taxon>
        <taxon>Dikarya</taxon>
        <taxon>Ascomycota</taxon>
        <taxon>Pezizomycotina</taxon>
        <taxon>Pezizomycetes</taxon>
        <taxon>Pezizales</taxon>
        <taxon>Pezizaceae</taxon>
        <taxon>Terfezia</taxon>
    </lineage>
</organism>
<feature type="site" description="Histone H3K4me3 binding" evidence="13">
    <location>
        <position position="333"/>
    </location>
</feature>
<feature type="binding site" evidence="14">
    <location>
        <position position="325"/>
    </location>
    <ligand>
        <name>Zn(2+)</name>
        <dbReference type="ChEBI" id="CHEBI:29105"/>
        <label>1</label>
    </ligand>
</feature>
<dbReference type="Proteomes" id="UP000267821">
    <property type="component" value="Unassembled WGS sequence"/>
</dbReference>
<dbReference type="GO" id="GO:0006281">
    <property type="term" value="P:DNA repair"/>
    <property type="evidence" value="ECO:0007669"/>
    <property type="project" value="UniProtKB-KW"/>
</dbReference>
<dbReference type="InterPro" id="IPR011011">
    <property type="entry name" value="Znf_FYVE_PHD"/>
</dbReference>
<feature type="binding site" evidence="14">
    <location>
        <position position="336"/>
    </location>
    <ligand>
        <name>Zn(2+)</name>
        <dbReference type="ChEBI" id="CHEBI:29105"/>
        <label>2</label>
    </ligand>
</feature>
<feature type="compositionally biased region" description="Low complexity" evidence="17">
    <location>
        <begin position="237"/>
        <end position="248"/>
    </location>
</feature>
<evidence type="ECO:0000256" key="1">
    <source>
        <dbReference type="ARBA" id="ARBA00004123"/>
    </source>
</evidence>
<dbReference type="GO" id="GO:0035267">
    <property type="term" value="C:NuA4 histone acetyltransferase complex"/>
    <property type="evidence" value="ECO:0007669"/>
    <property type="project" value="TreeGrafter"/>
</dbReference>
<dbReference type="GO" id="GO:0008270">
    <property type="term" value="F:zinc ion binding"/>
    <property type="evidence" value="ECO:0007669"/>
    <property type="project" value="UniProtKB-KW"/>
</dbReference>
<feature type="compositionally biased region" description="Polar residues" evidence="17">
    <location>
        <begin position="143"/>
        <end position="158"/>
    </location>
</feature>
<protein>
    <recommendedName>
        <fullName evidence="16">Chromatin modification-related protein</fullName>
    </recommendedName>
</protein>
<evidence type="ECO:0000256" key="2">
    <source>
        <dbReference type="ARBA" id="ARBA00010210"/>
    </source>
</evidence>
<feature type="compositionally biased region" description="Basic residues" evidence="17">
    <location>
        <begin position="281"/>
        <end position="294"/>
    </location>
</feature>
<gene>
    <name evidence="19" type="ORF">L211DRAFT_850282</name>
</gene>
<dbReference type="InterPro" id="IPR028651">
    <property type="entry name" value="ING_fam"/>
</dbReference>
<comment type="domain">
    <text evidence="16">The PHD-type zinc finger mediates the binding to H3K4me3.</text>
</comment>
<keyword evidence="11" id="KW-0131">Cell cycle</keyword>
<dbReference type="GO" id="GO:0005634">
    <property type="term" value="C:nucleus"/>
    <property type="evidence" value="ECO:0007669"/>
    <property type="project" value="UniProtKB-SubCell"/>
</dbReference>
<comment type="function">
    <text evidence="16">Component of an histone acetyltransferase complex.</text>
</comment>
<keyword evidence="3 14" id="KW-0479">Metal-binding</keyword>
<keyword evidence="8" id="KW-0234">DNA repair</keyword>
<evidence type="ECO:0000256" key="12">
    <source>
        <dbReference type="ARBA" id="ARBA00037044"/>
    </source>
</evidence>
<dbReference type="PROSITE" id="PS50016">
    <property type="entry name" value="ZF_PHD_2"/>
    <property type="match status" value="1"/>
</dbReference>
<dbReference type="Gene3D" id="6.10.140.1740">
    <property type="match status" value="1"/>
</dbReference>